<keyword evidence="3" id="KW-1185">Reference proteome</keyword>
<dbReference type="AlphaFoldDB" id="A0A8K0WNR4"/>
<evidence type="ECO:0000313" key="2">
    <source>
        <dbReference type="EMBL" id="KAH7313260.1"/>
    </source>
</evidence>
<evidence type="ECO:0000256" key="1">
    <source>
        <dbReference type="SAM" id="MobiDB-lite"/>
    </source>
</evidence>
<comment type="caution">
    <text evidence="2">The sequence shown here is derived from an EMBL/GenBank/DDBJ whole genome shotgun (WGS) entry which is preliminary data.</text>
</comment>
<feature type="compositionally biased region" description="Polar residues" evidence="1">
    <location>
        <begin position="632"/>
        <end position="650"/>
    </location>
</feature>
<organism evidence="2 3">
    <name type="scientific">Stachybotrys elegans</name>
    <dbReference type="NCBI Taxonomy" id="80388"/>
    <lineage>
        <taxon>Eukaryota</taxon>
        <taxon>Fungi</taxon>
        <taxon>Dikarya</taxon>
        <taxon>Ascomycota</taxon>
        <taxon>Pezizomycotina</taxon>
        <taxon>Sordariomycetes</taxon>
        <taxon>Hypocreomycetidae</taxon>
        <taxon>Hypocreales</taxon>
        <taxon>Stachybotryaceae</taxon>
        <taxon>Stachybotrys</taxon>
    </lineage>
</organism>
<accession>A0A8K0WNR4</accession>
<feature type="region of interest" description="Disordered" evidence="1">
    <location>
        <begin position="52"/>
        <end position="104"/>
    </location>
</feature>
<dbReference type="Proteomes" id="UP000813444">
    <property type="component" value="Unassembled WGS sequence"/>
</dbReference>
<feature type="compositionally biased region" description="Polar residues" evidence="1">
    <location>
        <begin position="673"/>
        <end position="683"/>
    </location>
</feature>
<reference evidence="2" key="1">
    <citation type="journal article" date="2021" name="Nat. Commun.">
        <title>Genetic determinants of endophytism in the Arabidopsis root mycobiome.</title>
        <authorList>
            <person name="Mesny F."/>
            <person name="Miyauchi S."/>
            <person name="Thiergart T."/>
            <person name="Pickel B."/>
            <person name="Atanasova L."/>
            <person name="Karlsson M."/>
            <person name="Huettel B."/>
            <person name="Barry K.W."/>
            <person name="Haridas S."/>
            <person name="Chen C."/>
            <person name="Bauer D."/>
            <person name="Andreopoulos W."/>
            <person name="Pangilinan J."/>
            <person name="LaButti K."/>
            <person name="Riley R."/>
            <person name="Lipzen A."/>
            <person name="Clum A."/>
            <person name="Drula E."/>
            <person name="Henrissat B."/>
            <person name="Kohler A."/>
            <person name="Grigoriev I.V."/>
            <person name="Martin F.M."/>
            <person name="Hacquard S."/>
        </authorList>
    </citation>
    <scope>NUCLEOTIDE SEQUENCE</scope>
    <source>
        <strain evidence="2">MPI-CAGE-CH-0235</strain>
    </source>
</reference>
<name>A0A8K0WNR4_9HYPO</name>
<gene>
    <name evidence="2" type="ORF">B0I35DRAFT_434740</name>
</gene>
<sequence>MPFSAITRPVDDRSRVINNELQPWTAARCHRLLRQLQSRLMSLHVLVNETRTANGSTSDGPNVIDERERPRKRIRQTYGQRRTTAAPRARENLSATPPRSTRTLGAMKLDGSSPPSSQAVAPTPLWHRIREHPETPRGAKDDIDEAPTKLETPALSEDVASGLRSLKTMARPDRYRIYEAIVGWLAELLRITSGKADEPQRKSLMGMCLRKIPDCVSEIEAWDRQMSKEKGSGFTWKSTGVSLELYEQLESFGIPGRGWRPLKLVVRSHVMFLLSNAIRSGLLESPAAALLVKVCMDQGCTEEAGTLALAAGESMPFPSAVQANDSRLQGLRGILAQQEGRGHLSPAFDTLDRLIRERPWLLPCLSRRSLCNPWLLSLRAIMTGRSSSSAMELLSTTMAMLAGNHQQSQSTYQQEHLLIGVAGAVVAAAMALSSGDGRCGQASRLRRQRRLLHVLDRGMAQAQLSNHRRRQARRSGGLFVLAFARQLTADNIDDPSLTVFKVQAAADTFQLAGKSGDLLTTQYRQITSLACSIAQFRSRTLRVPGRESLEEICDRIEALGLAAGLKPCLRTDAAFLLAQRTKDLGDLAFAESLPAGDQGGRNTALFSGWRWEEGISEWVQLDSTKTGDDGQTMGSPGEQQPNSSRSTSMVRGNGLGDDNARRGRLRRPRASEGQGTDSGTMPLSTKEVDEAGSRLMDSDTGCGQGTRGGRRRAMTDVDTNTRALKRKSGENGASWAYMIGGGYKEDMLSAPGLSEACRLQRTGEKDGRAKVVVSRAMSSLGPLSRRPMAGSEWDECDELS</sequence>
<feature type="region of interest" description="Disordered" evidence="1">
    <location>
        <begin position="623"/>
        <end position="715"/>
    </location>
</feature>
<dbReference type="OrthoDB" id="4159838at2759"/>
<proteinExistence type="predicted"/>
<feature type="region of interest" description="Disordered" evidence="1">
    <location>
        <begin position="778"/>
        <end position="800"/>
    </location>
</feature>
<protein>
    <submittedName>
        <fullName evidence="2">Uncharacterized protein</fullName>
    </submittedName>
</protein>
<dbReference type="EMBL" id="JAGPNK010000009">
    <property type="protein sequence ID" value="KAH7313260.1"/>
    <property type="molecule type" value="Genomic_DNA"/>
</dbReference>
<evidence type="ECO:0000313" key="3">
    <source>
        <dbReference type="Proteomes" id="UP000813444"/>
    </source>
</evidence>
<feature type="compositionally biased region" description="Polar residues" evidence="1">
    <location>
        <begin position="93"/>
        <end position="103"/>
    </location>
</feature>